<protein>
    <submittedName>
        <fullName evidence="1">M20 family metallopeptidase</fullName>
    </submittedName>
</protein>
<keyword evidence="2" id="KW-1185">Reference proteome</keyword>
<dbReference type="Proteomes" id="UP001380953">
    <property type="component" value="Unassembled WGS sequence"/>
</dbReference>
<gene>
    <name evidence="1" type="ORF">WKI47_20755</name>
</gene>
<dbReference type="EMBL" id="JBBKAR010000053">
    <property type="protein sequence ID" value="MEJ8306342.1"/>
    <property type="molecule type" value="Genomic_DNA"/>
</dbReference>
<comment type="caution">
    <text evidence="1">The sequence shown here is derived from an EMBL/GenBank/DDBJ whole genome shotgun (WGS) entry which is preliminary data.</text>
</comment>
<proteinExistence type="predicted"/>
<accession>A0ACC6PHL3</accession>
<sequence length="406" mass="43250">MTAGEIGRVGEAPETGIEATEGSTERAANGWDWAQAEQKILELTERLVNIDSGTFDKAGADRVGGVLADEYRKLGFKVDVQPREERGDNLLITHPYGKEADILIVAHMDTVFPKGTVAARPFSRDKQRAYGPGVMDMKGSQAITLYALKYLISTGSEEYRRVRLVLNTDEEVGSVHSRELIEQQARLSRYALIVEPSDDQGTLVTGRRGGGKYDLHIRGVAAHSGAEPEKGRSAIADLAHKIVKLHALTDASSGVHVNVGIIEGGTSGNTIAPGAFAKIDLRMETADQAQHYDRLIREIAATPDVEGTSAELVGGITRPPTIPSEGSDRLLSIVIEEAAKLGETIGSKHVGSGSDGNLTSALGIPTIDGLGPRGGNAHSADEYLVIGTLVPRTKLLAALIKRLGKE</sequence>
<evidence type="ECO:0000313" key="2">
    <source>
        <dbReference type="Proteomes" id="UP001380953"/>
    </source>
</evidence>
<evidence type="ECO:0000313" key="1">
    <source>
        <dbReference type="EMBL" id="MEJ8306342.1"/>
    </source>
</evidence>
<reference evidence="1" key="1">
    <citation type="submission" date="2024-03" db="EMBL/GenBank/DDBJ databases">
        <title>Whole genome sequecning of epiphytes from Marcgravia umbellata leaves.</title>
        <authorList>
            <person name="Kumar G."/>
            <person name="Savka M.A."/>
        </authorList>
    </citation>
    <scope>NUCLEOTIDE SEQUENCE</scope>
    <source>
        <strain evidence="1">RIT_BL5</strain>
    </source>
</reference>
<name>A0ACC6PHL3_9BACL</name>
<organism evidence="1 2">
    <name type="scientific">Saccharibacillus sacchari</name>
    <dbReference type="NCBI Taxonomy" id="456493"/>
    <lineage>
        <taxon>Bacteria</taxon>
        <taxon>Bacillati</taxon>
        <taxon>Bacillota</taxon>
        <taxon>Bacilli</taxon>
        <taxon>Bacillales</taxon>
        <taxon>Paenibacillaceae</taxon>
        <taxon>Saccharibacillus</taxon>
    </lineage>
</organism>